<accession>A0A1K1T3D0</accession>
<dbReference type="OrthoDB" id="606930at2"/>
<organism evidence="2 4">
    <name type="scientific">Chitinophaga sancti</name>
    <dbReference type="NCBI Taxonomy" id="1004"/>
    <lineage>
        <taxon>Bacteria</taxon>
        <taxon>Pseudomonadati</taxon>
        <taxon>Bacteroidota</taxon>
        <taxon>Chitinophagia</taxon>
        <taxon>Chitinophagales</taxon>
        <taxon>Chitinophagaceae</taxon>
        <taxon>Chitinophaga</taxon>
    </lineage>
</organism>
<proteinExistence type="predicted"/>
<dbReference type="Proteomes" id="UP001326715">
    <property type="component" value="Chromosome"/>
</dbReference>
<gene>
    <name evidence="2" type="ORF">SAMN05661012_06715</name>
    <name evidence="3" type="ORF">SR876_25400</name>
</gene>
<evidence type="ECO:0000313" key="3">
    <source>
        <dbReference type="EMBL" id="WQG88267.1"/>
    </source>
</evidence>
<keyword evidence="2" id="KW-0675">Receptor</keyword>
<dbReference type="SUPFAM" id="SSF49464">
    <property type="entry name" value="Carboxypeptidase regulatory domain-like"/>
    <property type="match status" value="1"/>
</dbReference>
<dbReference type="Proteomes" id="UP000183788">
    <property type="component" value="Unassembled WGS sequence"/>
</dbReference>
<dbReference type="STRING" id="1004.SAMN05661012_06715"/>
<dbReference type="EMBL" id="CP140154">
    <property type="protein sequence ID" value="WQG88267.1"/>
    <property type="molecule type" value="Genomic_DNA"/>
</dbReference>
<dbReference type="InterPro" id="IPR041700">
    <property type="entry name" value="OMP_b-brl_3"/>
</dbReference>
<protein>
    <submittedName>
        <fullName evidence="2">Outer membrane receptor proteins, mostly Fe transport</fullName>
    </submittedName>
    <submittedName>
        <fullName evidence="3">TonB-dependent receptor</fullName>
    </submittedName>
</protein>
<dbReference type="SUPFAM" id="SSF56935">
    <property type="entry name" value="Porins"/>
    <property type="match status" value="1"/>
</dbReference>
<evidence type="ECO:0000313" key="2">
    <source>
        <dbReference type="EMBL" id="SFW91022.1"/>
    </source>
</evidence>
<dbReference type="RefSeq" id="WP_072366743.1">
    <property type="nucleotide sequence ID" value="NZ_CP139972.1"/>
</dbReference>
<sequence>MKNLIFLIFILSFLLAPFIVCGQSLDTLRGIIKDSIGHPIPGANVWVYTQDDSIHNISNDYGQVKFPIIFSGGISIKITSLGYQELRLNMEAGKNFFKAVLKDKLNFLKEVVIKGLPQAVIVKKDTVEYDISQFIRTPDDVIQDLLERLPGLQVNPDGSISMMGNKVVKIRINGQEFLIEDIKTLTSIIPANLINKIQLIDDYGEESRLTGRRAGESQKIINLTTKSNTTNIYVGRLMAAKGIKNLYSLYGNLFKYNNQQSIMILLSNNNIGNYSGNANNTEGEMSFRHQIGKGFSINLGINLKNNSYDYGSNSESQTTTNEGLLITNSNSNGNNKNNNFSPKMEVILELNERNHFKFNLSGNFDRTDNLNSITDLQTGFQRKDVSVGNTNNNQSNQVNGNLFFSHKFKKPGRGMYVDLNAEGANISDDLDIANALRFYLNNNSSYYDSTLHQLIIGKYHNNKYQARISFVEPIKEKNSLEIRYSFFESNSGNKRNTSWMDEAGKFTLVDSLSNRYFFKIIQNQLELNFLQKNKNLELTFGGSIKPYSLIESNKRTGILFFPVFRLFYNLKNSSSLNINFLGDNIFPTFQQLANFPDYSNLQNPVYGNPNLKVASKYGISIGYIKTNPKSRLFLKLQGNLLQKNIVSNIFLIEDAFGSLKQETHFVNVNGTYSIDGKIGFSSQFKKNNRSWAMEMGSGYAHNILLYNNSPKFSNNLSANSQISLDYRNGILNIFPSLAYNLSKSSYSIYDNNSITTQNIKIGFRSILIFSQTFSIESTLTKLFNWGFGSGLSRNPLMIDTNFHKRWLKKRLWTSLECYNLLNERSSISQGISGNVISVTSSNNIGRYFLIKVIFDLKAL</sequence>
<name>A0A1K1T3D0_9BACT</name>
<reference evidence="2 4" key="1">
    <citation type="submission" date="2016-11" db="EMBL/GenBank/DDBJ databases">
        <authorList>
            <person name="Jaros S."/>
            <person name="Januszkiewicz K."/>
            <person name="Wedrychowicz H."/>
        </authorList>
    </citation>
    <scope>NUCLEOTIDE SEQUENCE [LARGE SCALE GENOMIC DNA]</scope>
    <source>
        <strain evidence="2 4">DSM 784</strain>
    </source>
</reference>
<dbReference type="Pfam" id="PF14905">
    <property type="entry name" value="OMP_b-brl_3"/>
    <property type="match status" value="1"/>
</dbReference>
<reference evidence="3 5" key="2">
    <citation type="submission" date="2023-11" db="EMBL/GenBank/DDBJ databases">
        <title>MicrobeMod: A computational toolkit for identifying prokaryotic methylation and restriction-modification with nanopore sequencing.</title>
        <authorList>
            <person name="Crits-Christoph A."/>
            <person name="Kang S.C."/>
            <person name="Lee H."/>
            <person name="Ostrov N."/>
        </authorList>
    </citation>
    <scope>NUCLEOTIDE SEQUENCE [LARGE SCALE GENOMIC DNA]</scope>
    <source>
        <strain evidence="3 5">ATCC 23090</strain>
    </source>
</reference>
<evidence type="ECO:0000313" key="5">
    <source>
        <dbReference type="Proteomes" id="UP001326715"/>
    </source>
</evidence>
<feature type="domain" description="Outer membrane protein beta-barrel" evidence="1">
    <location>
        <begin position="406"/>
        <end position="850"/>
    </location>
</feature>
<dbReference type="EMBL" id="FPIZ01000060">
    <property type="protein sequence ID" value="SFW91022.1"/>
    <property type="molecule type" value="Genomic_DNA"/>
</dbReference>
<keyword evidence="5" id="KW-1185">Reference proteome</keyword>
<evidence type="ECO:0000259" key="1">
    <source>
        <dbReference type="Pfam" id="PF14905"/>
    </source>
</evidence>
<evidence type="ECO:0000313" key="4">
    <source>
        <dbReference type="Proteomes" id="UP000183788"/>
    </source>
</evidence>
<dbReference type="InterPro" id="IPR008969">
    <property type="entry name" value="CarboxyPept-like_regulatory"/>
</dbReference>
<dbReference type="AlphaFoldDB" id="A0A1K1T3D0"/>